<feature type="compositionally biased region" description="Pro residues" evidence="11">
    <location>
        <begin position="64"/>
        <end position="74"/>
    </location>
</feature>
<dbReference type="PROSITE" id="PS00028">
    <property type="entry name" value="ZINC_FINGER_C2H2_1"/>
    <property type="match status" value="1"/>
</dbReference>
<protein>
    <recommendedName>
        <fullName evidence="12">C2H2-type domain-containing protein</fullName>
    </recommendedName>
</protein>
<evidence type="ECO:0000256" key="2">
    <source>
        <dbReference type="ARBA" id="ARBA00022553"/>
    </source>
</evidence>
<feature type="compositionally biased region" description="Polar residues" evidence="11">
    <location>
        <begin position="1061"/>
        <end position="1070"/>
    </location>
</feature>
<feature type="compositionally biased region" description="Polar residues" evidence="11">
    <location>
        <begin position="1397"/>
        <end position="1427"/>
    </location>
</feature>
<dbReference type="GeneTree" id="ENSGT00940000157218"/>
<keyword evidence="14" id="KW-1185">Reference proteome</keyword>
<evidence type="ECO:0000256" key="7">
    <source>
        <dbReference type="ARBA" id="ARBA00023015"/>
    </source>
</evidence>
<dbReference type="Gene3D" id="3.30.160.60">
    <property type="entry name" value="Classic Zinc Finger"/>
    <property type="match status" value="2"/>
</dbReference>
<evidence type="ECO:0000256" key="10">
    <source>
        <dbReference type="PROSITE-ProRule" id="PRU00042"/>
    </source>
</evidence>
<dbReference type="GO" id="GO:0000978">
    <property type="term" value="F:RNA polymerase II cis-regulatory region sequence-specific DNA binding"/>
    <property type="evidence" value="ECO:0007669"/>
    <property type="project" value="TreeGrafter"/>
</dbReference>
<dbReference type="InterPro" id="IPR036236">
    <property type="entry name" value="Znf_C2H2_sf"/>
</dbReference>
<proteinExistence type="predicted"/>
<accession>A0A8C4NBT4</accession>
<keyword evidence="4" id="KW-0677">Repeat</keyword>
<feature type="region of interest" description="Disordered" evidence="11">
    <location>
        <begin position="1"/>
        <end position="96"/>
    </location>
</feature>
<dbReference type="Ensembl" id="ENSEBUT00000004644.1">
    <property type="protein sequence ID" value="ENSEBUP00000004220.1"/>
    <property type="gene ID" value="ENSEBUG00000002993.1"/>
</dbReference>
<evidence type="ECO:0000256" key="9">
    <source>
        <dbReference type="ARBA" id="ARBA00023242"/>
    </source>
</evidence>
<evidence type="ECO:0000256" key="1">
    <source>
        <dbReference type="ARBA" id="ARBA00004123"/>
    </source>
</evidence>
<sequence>MLPGKVCEPAECESRPSNVEGDKQPFEGDSGPGPSVTVLPKLHETESGEACDLPQVLETVPQPQSQPLPPPPSLPSLSVLQQSQRGPRGGGQQISRAARPGRYVCTYCGRACAKPSVLQKHLRSHTGERPYPCLPCGFAFKTKSNLYKHRKSHAHAVRAGLPSSSVTISGGSSDKAEEADPEATVTGESTDSGGEEELGPISALSTSPSLALDTEHPCRITSVTCHSLVLTPVIQGQSPRGPEPTIEHCLPGRPLSEQVSVRQRLAWTLRQQRKALGSSSTDEGQRSSTLHHLGRGSKGSSTDSGYLSHSESAASGSSFGSFGSVDVPSGAPQATLLSPPLLPVLPIPSESLVSQSSRPPVERQFLEEHIAKIIMQNTAVVEDTEALTSVKPRRSGRSTDVETQACTLLETPLTRSLSVPTTAGHPLHSLTSTRTSHSLDESSAPKSEPGIGSLSHHRPLVRQAAIEVPSTGTALHGIQTTEIEEPTAGPSGESSCRRRKGSMYECSVCGVKYRKAENYAAHCKFYCSEFHGPRTSEVIALGRFGKRHEVSRFKFTQQPVDWPPSLRKQQEEQSTREVKETILQATPLSGIVKRTASIQECSKIMVTVAEAPLHKTVTPLSEKAATFPLPFEFMSSPKTAEGKIRGTGISVIQHTKSFEQFEVKVAENFPQDPYKDVKGVSRPLGDGGDIQVSHPFMPPPMQLLPEIVVTMDTDVAGTHESGFRWPQRSESLSRLPTEKLPPKKKRLRLVELQGSSQESSAESSGLSRSESSLSRGSSVDPDETTSGPQLVSQPSGSARDFLAVPPNRRPPRRSSSEQGPQSQQTSLEGQRSHSLDSGDVLPTPHSRVRQKAILTRQPSLSCNIPMEDIGTSQPLQSRLMSTSSTTISPARHGNFSLVPISPSIHEPRLPSIMSTEECGSVQQLAVSMQDSPFFPSTGNFGPSVGVTVPVRSQLTCSVITYAVYTSLSQASQGLAAVVICLWEGSRPAVSLTPSSMPLSGAMEHTAYQLPFCPAIRVPPTSPLLPSVPPASLQEGTTSSIPTISVESSTSISSPGKRGLSPASSIDVSSESQKRLREDDKTSLTLGGPVIPPVSPCRPTLIRQFSTDEFCMGPPENSASVADVQQQLQTVLTEPKDPLVQMHAFDAGPSQTENTGDVKTLVLQCHAPTGPTEQAKALLSHNTLFTSLTQVPSLQVAALDTTPGMSWCFLTRPQLTSRLASPSCSGPMLSGQTPSGHAELPSLPIHMGLGLLRTRQRNSICIYVTAPSPSTSPSHMVPSDRWQASAAQVETQHSFTPSVDISSSVSCQGGARHLMPGRCMHHPPELPAKQRTTDHQKVTLHVPSLSKRRSASASPELVHRTGLHQKTGAAVESKAEAQYQLAGIQVSSCTESKEHPSSKVSPTMSLSLTDSKETTGPTQKASADSTPTLHHPPVSEPSASSKEKTESLLGKGQYFESSSSGFMPSKAKSEAGQEKQMLQVEVHVESQVEQQCEATVEVTCKEQE</sequence>
<evidence type="ECO:0000313" key="13">
    <source>
        <dbReference type="Ensembl" id="ENSEBUP00000004220.1"/>
    </source>
</evidence>
<feature type="compositionally biased region" description="Low complexity" evidence="11">
    <location>
        <begin position="1029"/>
        <end position="1053"/>
    </location>
</feature>
<dbReference type="SUPFAM" id="SSF57667">
    <property type="entry name" value="beta-beta-alpha zinc fingers"/>
    <property type="match status" value="2"/>
</dbReference>
<feature type="region of interest" description="Disordered" evidence="11">
    <location>
        <begin position="1025"/>
        <end position="1089"/>
    </location>
</feature>
<dbReference type="FunFam" id="3.30.160.60:FF:000033">
    <property type="entry name" value="Immunodeficiency virus type I enhancer binding protein 1"/>
    <property type="match status" value="1"/>
</dbReference>
<feature type="compositionally biased region" description="Basic and acidic residues" evidence="11">
    <location>
        <begin position="1071"/>
        <end position="1081"/>
    </location>
</feature>
<keyword evidence="3" id="KW-0479">Metal-binding</keyword>
<keyword evidence="6" id="KW-0862">Zinc</keyword>
<dbReference type="InterPro" id="IPR051969">
    <property type="entry name" value="Zinc-finger_DNA-bd_regulators"/>
</dbReference>
<feature type="compositionally biased region" description="Low complexity" evidence="11">
    <location>
        <begin position="752"/>
        <end position="778"/>
    </location>
</feature>
<feature type="region of interest" description="Disordered" evidence="11">
    <location>
        <begin position="1387"/>
        <end position="1473"/>
    </location>
</feature>
<dbReference type="GO" id="GO:0005634">
    <property type="term" value="C:nucleus"/>
    <property type="evidence" value="ECO:0007669"/>
    <property type="project" value="UniProtKB-SubCell"/>
</dbReference>
<dbReference type="PANTHER" id="PTHR45944">
    <property type="entry name" value="SCHNURRI, ISOFORM F"/>
    <property type="match status" value="1"/>
</dbReference>
<dbReference type="PROSITE" id="PS50157">
    <property type="entry name" value="ZINC_FINGER_C2H2_2"/>
    <property type="match status" value="2"/>
</dbReference>
<feature type="compositionally biased region" description="Polar residues" evidence="11">
    <location>
        <begin position="277"/>
        <end position="290"/>
    </location>
</feature>
<evidence type="ECO:0000259" key="12">
    <source>
        <dbReference type="PROSITE" id="PS50157"/>
    </source>
</evidence>
<reference evidence="13" key="2">
    <citation type="submission" date="2025-09" db="UniProtKB">
        <authorList>
            <consortium name="Ensembl"/>
        </authorList>
    </citation>
    <scope>IDENTIFICATION</scope>
</reference>
<dbReference type="PANTHER" id="PTHR45944:SF2">
    <property type="entry name" value="SCHNURRI, ISOFORM F"/>
    <property type="match status" value="1"/>
</dbReference>
<name>A0A8C4NBT4_EPTBU</name>
<feature type="compositionally biased region" description="Polar residues" evidence="11">
    <location>
        <begin position="784"/>
        <end position="796"/>
    </location>
</feature>
<evidence type="ECO:0000256" key="6">
    <source>
        <dbReference type="ARBA" id="ARBA00022833"/>
    </source>
</evidence>
<feature type="compositionally biased region" description="Low complexity" evidence="11">
    <location>
        <begin position="425"/>
        <end position="436"/>
    </location>
</feature>
<evidence type="ECO:0000256" key="3">
    <source>
        <dbReference type="ARBA" id="ARBA00022723"/>
    </source>
</evidence>
<evidence type="ECO:0000256" key="11">
    <source>
        <dbReference type="SAM" id="MobiDB-lite"/>
    </source>
</evidence>
<evidence type="ECO:0000256" key="8">
    <source>
        <dbReference type="ARBA" id="ARBA00023163"/>
    </source>
</evidence>
<feature type="compositionally biased region" description="Low complexity" evidence="11">
    <location>
        <begin position="308"/>
        <end position="320"/>
    </location>
</feature>
<comment type="subcellular location">
    <subcellularLocation>
        <location evidence="1">Nucleus</location>
    </subcellularLocation>
</comment>
<evidence type="ECO:0000256" key="5">
    <source>
        <dbReference type="ARBA" id="ARBA00022771"/>
    </source>
</evidence>
<dbReference type="Pfam" id="PF00096">
    <property type="entry name" value="zf-C2H2"/>
    <property type="match status" value="2"/>
</dbReference>
<evidence type="ECO:0000256" key="4">
    <source>
        <dbReference type="ARBA" id="ARBA00022737"/>
    </source>
</evidence>
<keyword evidence="8" id="KW-0804">Transcription</keyword>
<keyword evidence="9" id="KW-0539">Nucleus</keyword>
<feature type="domain" description="C2H2-type" evidence="12">
    <location>
        <begin position="103"/>
        <end position="130"/>
    </location>
</feature>
<feature type="compositionally biased region" description="Low complexity" evidence="11">
    <location>
        <begin position="75"/>
        <end position="86"/>
    </location>
</feature>
<dbReference type="Proteomes" id="UP000694388">
    <property type="component" value="Unplaced"/>
</dbReference>
<feature type="compositionally biased region" description="Low complexity" evidence="11">
    <location>
        <begin position="163"/>
        <end position="173"/>
    </location>
</feature>
<dbReference type="SMART" id="SM00355">
    <property type="entry name" value="ZnF_C2H2"/>
    <property type="match status" value="3"/>
</dbReference>
<evidence type="ECO:0000313" key="14">
    <source>
        <dbReference type="Proteomes" id="UP000694388"/>
    </source>
</evidence>
<feature type="domain" description="C2H2-type" evidence="12">
    <location>
        <begin position="131"/>
        <end position="154"/>
    </location>
</feature>
<feature type="compositionally biased region" description="Polar residues" evidence="11">
    <location>
        <begin position="298"/>
        <end position="307"/>
    </location>
</feature>
<feature type="region of interest" description="Disordered" evidence="11">
    <location>
        <begin position="478"/>
        <end position="498"/>
    </location>
</feature>
<feature type="region of interest" description="Disordered" evidence="11">
    <location>
        <begin position="163"/>
        <end position="209"/>
    </location>
</feature>
<dbReference type="GO" id="GO:0008270">
    <property type="term" value="F:zinc ion binding"/>
    <property type="evidence" value="ECO:0007669"/>
    <property type="project" value="UniProtKB-KW"/>
</dbReference>
<organism evidence="13 14">
    <name type="scientific">Eptatretus burgeri</name>
    <name type="common">Inshore hagfish</name>
    <dbReference type="NCBI Taxonomy" id="7764"/>
    <lineage>
        <taxon>Eukaryota</taxon>
        <taxon>Metazoa</taxon>
        <taxon>Chordata</taxon>
        <taxon>Craniata</taxon>
        <taxon>Vertebrata</taxon>
        <taxon>Cyclostomata</taxon>
        <taxon>Myxini</taxon>
        <taxon>Myxiniformes</taxon>
        <taxon>Myxinidae</taxon>
        <taxon>Eptatretinae</taxon>
        <taxon>Eptatretus</taxon>
    </lineage>
</organism>
<feature type="region of interest" description="Disordered" evidence="11">
    <location>
        <begin position="719"/>
        <end position="845"/>
    </location>
</feature>
<reference evidence="13" key="1">
    <citation type="submission" date="2025-08" db="UniProtKB">
        <authorList>
            <consortium name="Ensembl"/>
        </authorList>
    </citation>
    <scope>IDENTIFICATION</scope>
</reference>
<keyword evidence="2" id="KW-0597">Phosphoprotein</keyword>
<keyword evidence="7" id="KW-0805">Transcription regulation</keyword>
<dbReference type="GO" id="GO:0000981">
    <property type="term" value="F:DNA-binding transcription factor activity, RNA polymerase II-specific"/>
    <property type="evidence" value="ECO:0007669"/>
    <property type="project" value="TreeGrafter"/>
</dbReference>
<dbReference type="InterPro" id="IPR013087">
    <property type="entry name" value="Znf_C2H2_type"/>
</dbReference>
<feature type="region of interest" description="Disordered" evidence="11">
    <location>
        <begin position="417"/>
        <end position="455"/>
    </location>
</feature>
<feature type="region of interest" description="Disordered" evidence="11">
    <location>
        <begin position="272"/>
        <end position="320"/>
    </location>
</feature>
<keyword evidence="5 10" id="KW-0863">Zinc-finger</keyword>